<dbReference type="EMBL" id="JAUHLI010000011">
    <property type="protein sequence ID" value="MEE2002247.1"/>
    <property type="molecule type" value="Genomic_DNA"/>
</dbReference>
<gene>
    <name evidence="2" type="ORF">QWY20_12355</name>
</gene>
<proteinExistence type="predicted"/>
<dbReference type="Proteomes" id="UP001336314">
    <property type="component" value="Unassembled WGS sequence"/>
</dbReference>
<reference evidence="2 3" key="1">
    <citation type="submission" date="2023-07" db="EMBL/GenBank/DDBJ databases">
        <title>Alkalimonas sp., MEB108 novel, alkaliphilic bacterium isolated from Lonar Lake, India.</title>
        <authorList>
            <person name="Joshi A."/>
            <person name="Thite S."/>
        </authorList>
    </citation>
    <scope>NUCLEOTIDE SEQUENCE [LARGE SCALE GENOMIC DNA]</scope>
    <source>
        <strain evidence="2 3">MEB108</strain>
    </source>
</reference>
<feature type="transmembrane region" description="Helical" evidence="1">
    <location>
        <begin position="89"/>
        <end position="112"/>
    </location>
</feature>
<keyword evidence="1" id="KW-1133">Transmembrane helix</keyword>
<keyword evidence="3" id="KW-1185">Reference proteome</keyword>
<dbReference type="RefSeq" id="WP_330129316.1">
    <property type="nucleotide sequence ID" value="NZ_JAUHLI010000011.1"/>
</dbReference>
<accession>A0ABU7J715</accession>
<evidence type="ECO:0000313" key="2">
    <source>
        <dbReference type="EMBL" id="MEE2002247.1"/>
    </source>
</evidence>
<name>A0ABU7J715_9GAMM</name>
<evidence type="ECO:0000313" key="3">
    <source>
        <dbReference type="Proteomes" id="UP001336314"/>
    </source>
</evidence>
<organism evidence="2 3">
    <name type="scientific">Alkalimonas cellulosilytica</name>
    <dbReference type="NCBI Taxonomy" id="3058395"/>
    <lineage>
        <taxon>Bacteria</taxon>
        <taxon>Pseudomonadati</taxon>
        <taxon>Pseudomonadota</taxon>
        <taxon>Gammaproteobacteria</taxon>
        <taxon>Alkalimonas</taxon>
    </lineage>
</organism>
<keyword evidence="1" id="KW-0472">Membrane</keyword>
<comment type="caution">
    <text evidence="2">The sequence shown here is derived from an EMBL/GenBank/DDBJ whole genome shotgun (WGS) entry which is preliminary data.</text>
</comment>
<feature type="transmembrane region" description="Helical" evidence="1">
    <location>
        <begin position="6"/>
        <end position="27"/>
    </location>
</feature>
<keyword evidence="1" id="KW-0812">Transmembrane</keyword>
<protein>
    <submittedName>
        <fullName evidence="2">Uncharacterized protein</fullName>
    </submittedName>
</protein>
<sequence>MQLDLESIVALFIGIAFLNWAIAMICFGRITVRYLDRELIAQGFDMHESDGLGMRFPWYASAILSNRPERQPFVPGEAIMRIRRRKDIFLARWISWSFWLFFIPSVVCFLWLKGWLWF</sequence>
<evidence type="ECO:0000256" key="1">
    <source>
        <dbReference type="SAM" id="Phobius"/>
    </source>
</evidence>